<evidence type="ECO:0000313" key="5">
    <source>
        <dbReference type="Proteomes" id="UP000184363"/>
    </source>
</evidence>
<evidence type="ECO:0000259" key="3">
    <source>
        <dbReference type="Pfam" id="PF01551"/>
    </source>
</evidence>
<dbReference type="PANTHER" id="PTHR21666:SF270">
    <property type="entry name" value="MUREIN HYDROLASE ACTIVATOR ENVC"/>
    <property type="match status" value="1"/>
</dbReference>
<dbReference type="RefSeq" id="WP_084754561.1">
    <property type="nucleotide sequence ID" value="NZ_FRAP01000004.1"/>
</dbReference>
<evidence type="ECO:0000256" key="2">
    <source>
        <dbReference type="SAM" id="MobiDB-lite"/>
    </source>
</evidence>
<keyword evidence="1" id="KW-0175">Coiled coil</keyword>
<dbReference type="STRING" id="1848.SAMN05443637_104204"/>
<dbReference type="InterPro" id="IPR016047">
    <property type="entry name" value="M23ase_b-sheet_dom"/>
</dbReference>
<name>A0A1M6R692_PSETH</name>
<dbReference type="CDD" id="cd12797">
    <property type="entry name" value="M23_peptidase"/>
    <property type="match status" value="1"/>
</dbReference>
<gene>
    <name evidence="4" type="ORF">SAMN05443637_104204</name>
</gene>
<protein>
    <submittedName>
        <fullName evidence="4">Murein DD-endopeptidase MepM and murein hydrolase activator NlpD, contain LysM domain</fullName>
    </submittedName>
</protein>
<dbReference type="SUPFAM" id="SSF51261">
    <property type="entry name" value="Duplicated hybrid motif"/>
    <property type="match status" value="1"/>
</dbReference>
<dbReference type="PANTHER" id="PTHR21666">
    <property type="entry name" value="PEPTIDASE-RELATED"/>
    <property type="match status" value="1"/>
</dbReference>
<keyword evidence="5" id="KW-1185">Reference proteome</keyword>
<feature type="region of interest" description="Disordered" evidence="2">
    <location>
        <begin position="22"/>
        <end position="43"/>
    </location>
</feature>
<reference evidence="4 5" key="1">
    <citation type="submission" date="2016-11" db="EMBL/GenBank/DDBJ databases">
        <authorList>
            <person name="Jaros S."/>
            <person name="Januszkiewicz K."/>
            <person name="Wedrychowicz H."/>
        </authorList>
    </citation>
    <scope>NUCLEOTIDE SEQUENCE [LARGE SCALE GENOMIC DNA]</scope>
    <source>
        <strain evidence="4 5">DSM 43832</strain>
    </source>
</reference>
<dbReference type="Gene3D" id="2.70.70.10">
    <property type="entry name" value="Glucose Permease (Domain IIA)"/>
    <property type="match status" value="1"/>
</dbReference>
<dbReference type="Proteomes" id="UP000184363">
    <property type="component" value="Unassembled WGS sequence"/>
</dbReference>
<dbReference type="EMBL" id="FRAP01000004">
    <property type="protein sequence ID" value="SHK27974.1"/>
    <property type="molecule type" value="Genomic_DNA"/>
</dbReference>
<organism evidence="4 5">
    <name type="scientific">Pseudonocardia thermophila</name>
    <dbReference type="NCBI Taxonomy" id="1848"/>
    <lineage>
        <taxon>Bacteria</taxon>
        <taxon>Bacillati</taxon>
        <taxon>Actinomycetota</taxon>
        <taxon>Actinomycetes</taxon>
        <taxon>Pseudonocardiales</taxon>
        <taxon>Pseudonocardiaceae</taxon>
        <taxon>Pseudonocardia</taxon>
    </lineage>
</organism>
<proteinExistence type="predicted"/>
<keyword evidence="4" id="KW-0378">Hydrolase</keyword>
<dbReference type="InterPro" id="IPR050570">
    <property type="entry name" value="Cell_wall_metabolism_enzyme"/>
</dbReference>
<dbReference type="InterPro" id="IPR011055">
    <property type="entry name" value="Dup_hybrid_motif"/>
</dbReference>
<evidence type="ECO:0000313" key="4">
    <source>
        <dbReference type="EMBL" id="SHK27974.1"/>
    </source>
</evidence>
<sequence length="315" mass="30893">MARHRSPSGRAHLPPPLTAALAAAGAGGAARPHSHAASPAGSTLADLTQSTPLRIVAGVVVGGALAAAGHQALSSSGALDGIGTTIGTSIGTAFAATAAATTNTAADTPQQVAPATVATTGVDAVAQAAESALATVADQPQIADAAALIKAAGLNEAAKKAAEEKAAAEKAVAEKKAAQTKAAAGASSGGAVQMIVGRITSGFGARWGTTHQGLDIAAPIGTPIRAPAAGTVISSGPASGFGLWVRLQHADGTITVYGHINRSLVKVGQKVNAGDVIAEVGNRGQSTGPHLHIGVMQNGRYVDPRPWLNAQGVKY</sequence>
<feature type="coiled-coil region" evidence="1">
    <location>
        <begin position="151"/>
        <end position="181"/>
    </location>
</feature>
<feature type="domain" description="M23ase beta-sheet core" evidence="3">
    <location>
        <begin position="210"/>
        <end position="304"/>
    </location>
</feature>
<dbReference type="Pfam" id="PF01551">
    <property type="entry name" value="Peptidase_M23"/>
    <property type="match status" value="1"/>
</dbReference>
<accession>A0A1M6R692</accession>
<dbReference type="GO" id="GO:0004222">
    <property type="term" value="F:metalloendopeptidase activity"/>
    <property type="evidence" value="ECO:0007669"/>
    <property type="project" value="TreeGrafter"/>
</dbReference>
<dbReference type="OrthoDB" id="1099523at2"/>
<dbReference type="AlphaFoldDB" id="A0A1M6R692"/>
<evidence type="ECO:0000256" key="1">
    <source>
        <dbReference type="SAM" id="Coils"/>
    </source>
</evidence>